<dbReference type="InterPro" id="IPR029058">
    <property type="entry name" value="AB_hydrolase_fold"/>
</dbReference>
<dbReference type="Pfam" id="PF22939">
    <property type="entry name" value="WHD_GPIID"/>
    <property type="match status" value="1"/>
</dbReference>
<dbReference type="GO" id="GO:0005739">
    <property type="term" value="C:mitochondrion"/>
    <property type="evidence" value="ECO:0007669"/>
    <property type="project" value="UniProtKB-SubCell"/>
</dbReference>
<feature type="domain" description="DUF676" evidence="14">
    <location>
        <begin position="34"/>
        <end position="164"/>
    </location>
</feature>
<reference evidence="17 18" key="1">
    <citation type="submission" date="2015-05" db="EMBL/GenBank/DDBJ databases">
        <authorList>
            <person name="Wang D.B."/>
            <person name="Wang M."/>
        </authorList>
    </citation>
    <scope>NUCLEOTIDE SEQUENCE [LARGE SCALE GENOMIC DNA]</scope>
    <source>
        <strain evidence="17">VL1</strain>
    </source>
</reference>
<comment type="subcellular location">
    <subcellularLocation>
        <location evidence="2">Endoplasmic reticulum</location>
    </subcellularLocation>
    <subcellularLocation>
        <location evidence="3">Membrane</location>
    </subcellularLocation>
    <subcellularLocation>
        <location evidence="1">Mitochondrion</location>
    </subcellularLocation>
</comment>
<evidence type="ECO:0000256" key="1">
    <source>
        <dbReference type="ARBA" id="ARBA00004173"/>
    </source>
</evidence>
<dbReference type="Gene3D" id="3.40.50.300">
    <property type="entry name" value="P-loop containing nucleotide triphosphate hydrolases"/>
    <property type="match status" value="1"/>
</dbReference>
<evidence type="ECO:0000256" key="7">
    <source>
        <dbReference type="ARBA" id="ARBA00022737"/>
    </source>
</evidence>
<keyword evidence="10" id="KW-0472">Membrane</keyword>
<keyword evidence="8" id="KW-0256">Endoplasmic reticulum</keyword>
<evidence type="ECO:0000259" key="14">
    <source>
        <dbReference type="Pfam" id="PF05057"/>
    </source>
</evidence>
<keyword evidence="9" id="KW-0496">Mitochondrion</keyword>
<dbReference type="EC" id="2.5.1.59" evidence="5"/>
<evidence type="ECO:0000256" key="12">
    <source>
        <dbReference type="SAM" id="MobiDB-lite"/>
    </source>
</evidence>
<evidence type="ECO:0000256" key="11">
    <source>
        <dbReference type="ARBA" id="ARBA00031713"/>
    </source>
</evidence>
<evidence type="ECO:0000313" key="17">
    <source>
        <dbReference type="EMBL" id="CRK13378.1"/>
    </source>
</evidence>
<dbReference type="PANTHER" id="PTHR48182:SF2">
    <property type="entry name" value="PROTEIN SERAC1"/>
    <property type="match status" value="1"/>
</dbReference>
<accession>A0A0G4KUA5</accession>
<dbReference type="PANTHER" id="PTHR48182">
    <property type="entry name" value="PROTEIN SERAC1"/>
    <property type="match status" value="1"/>
</dbReference>
<feature type="region of interest" description="Disordered" evidence="12">
    <location>
        <begin position="1129"/>
        <end position="1157"/>
    </location>
</feature>
<evidence type="ECO:0000256" key="10">
    <source>
        <dbReference type="ARBA" id="ARBA00023136"/>
    </source>
</evidence>
<dbReference type="Proteomes" id="UP000044602">
    <property type="component" value="Unassembled WGS sequence"/>
</dbReference>
<dbReference type="CDD" id="cd02895">
    <property type="entry name" value="GGTase-I"/>
    <property type="match status" value="1"/>
</dbReference>
<dbReference type="SUPFAM" id="SSF48239">
    <property type="entry name" value="Terpenoid cyclases/Protein prenyltransferases"/>
    <property type="match status" value="1"/>
</dbReference>
<dbReference type="InterPro" id="IPR008930">
    <property type="entry name" value="Terpenoid_cyclase/PrenylTrfase"/>
</dbReference>
<feature type="region of interest" description="Disordered" evidence="12">
    <location>
        <begin position="872"/>
        <end position="902"/>
    </location>
</feature>
<evidence type="ECO:0000259" key="16">
    <source>
        <dbReference type="Pfam" id="PF24883"/>
    </source>
</evidence>
<feature type="compositionally biased region" description="Polar residues" evidence="12">
    <location>
        <begin position="1129"/>
        <end position="1145"/>
    </location>
</feature>
<dbReference type="InterPro" id="IPR054471">
    <property type="entry name" value="GPIID_WHD"/>
</dbReference>
<feature type="domain" description="Nephrocystin 3-like N-terminal" evidence="16">
    <location>
        <begin position="714"/>
        <end position="865"/>
    </location>
</feature>
<dbReference type="STRING" id="100787.A0A0G4KUA5"/>
<dbReference type="InterPro" id="IPR001330">
    <property type="entry name" value="Prenyltrans"/>
</dbReference>
<dbReference type="InterPro" id="IPR041960">
    <property type="entry name" value="GGTase_I_beta"/>
</dbReference>
<evidence type="ECO:0000256" key="6">
    <source>
        <dbReference type="ARBA" id="ARBA00020603"/>
    </source>
</evidence>
<feature type="domain" description="DUF676" evidence="14">
    <location>
        <begin position="432"/>
        <end position="562"/>
    </location>
</feature>
<keyword evidence="18" id="KW-1185">Reference proteome</keyword>
<evidence type="ECO:0000256" key="2">
    <source>
        <dbReference type="ARBA" id="ARBA00004240"/>
    </source>
</evidence>
<dbReference type="SUPFAM" id="SSF53474">
    <property type="entry name" value="alpha/beta-Hydrolases"/>
    <property type="match status" value="2"/>
</dbReference>
<feature type="compositionally biased region" description="Basic and acidic residues" evidence="12">
    <location>
        <begin position="879"/>
        <end position="892"/>
    </location>
</feature>
<dbReference type="InterPro" id="IPR007751">
    <property type="entry name" value="DUF676_lipase-like"/>
</dbReference>
<dbReference type="InterPro" id="IPR052374">
    <property type="entry name" value="SERAC1"/>
</dbReference>
<dbReference type="InterPro" id="IPR027417">
    <property type="entry name" value="P-loop_NTPase"/>
</dbReference>
<dbReference type="GO" id="GO:0004662">
    <property type="term" value="F:CAAX-protein geranylgeranyltransferase activity"/>
    <property type="evidence" value="ECO:0007669"/>
    <property type="project" value="UniProtKB-EC"/>
</dbReference>
<evidence type="ECO:0000256" key="8">
    <source>
        <dbReference type="ARBA" id="ARBA00022824"/>
    </source>
</evidence>
<dbReference type="EMBL" id="CVQH01004558">
    <property type="protein sequence ID" value="CRK13378.1"/>
    <property type="molecule type" value="Genomic_DNA"/>
</dbReference>
<feature type="compositionally biased region" description="Basic residues" evidence="12">
    <location>
        <begin position="893"/>
        <end position="902"/>
    </location>
</feature>
<dbReference type="SUPFAM" id="SSF52540">
    <property type="entry name" value="P-loop containing nucleoside triphosphate hydrolases"/>
    <property type="match status" value="1"/>
</dbReference>
<feature type="domain" description="Nephrocystin 3-like N-terminal" evidence="16">
    <location>
        <begin position="316"/>
        <end position="383"/>
    </location>
</feature>
<comment type="similarity">
    <text evidence="4">Belongs to the putative lipase ROG1 family.</text>
</comment>
<dbReference type="GO" id="GO:0005953">
    <property type="term" value="C:CAAX-protein geranylgeranyltransferase complex"/>
    <property type="evidence" value="ECO:0007669"/>
    <property type="project" value="InterPro"/>
</dbReference>
<evidence type="ECO:0000259" key="13">
    <source>
        <dbReference type="Pfam" id="PF00432"/>
    </source>
</evidence>
<dbReference type="InterPro" id="IPR056884">
    <property type="entry name" value="NPHP3-like_N"/>
</dbReference>
<keyword evidence="7" id="KW-0677">Repeat</keyword>
<dbReference type="Pfam" id="PF00432">
    <property type="entry name" value="Prenyltrans"/>
    <property type="match status" value="1"/>
</dbReference>
<evidence type="ECO:0000256" key="4">
    <source>
        <dbReference type="ARBA" id="ARBA00007920"/>
    </source>
</evidence>
<evidence type="ECO:0000259" key="15">
    <source>
        <dbReference type="Pfam" id="PF22939"/>
    </source>
</evidence>
<sequence length="1879" mass="208853">MRNDRGKDKDKSSTDYGLHTLVPKDSKSPELIDVVAIHGLNGHFLKTWTDPNTGVNWLKDLVPKFLPSARVMSFWYNSQVQFSKSTADIHAFSQQLLESLMAERESMEEQDRPLIFICHSLGGLVFKQAAIKAHENERYRDALSFRFHGVMFFGTPHRGSNLATWASVTANALRAVSFSTSTNARLAKDLEPTSRLLQHISTSFVDSCGAKLKTASFYETRKMDFLNCLVVEPESAILNIIGETRIALERDHRTICHFADLDAAQFAPIKSTLRSMADSATASKTRSKYEIESFLQTINVSDYAGHKSRNAPPVQGTCTWIFDHPKYLSWIESPDPGLLWVSADPGCGKSVLASFLVNQLQASADLANINVCYFFFKSDSLEQLSNAHDMDWGTISKAMRNDRGKDKDKSSTDYGLHTLVAKDSKSPELIDVVAIHGLNGHFLKTWTDPNTGVNWLKDLVPKFLPSARVMSFWYNSQVQFSKSTADIHAFSQQLLESLMAERESIEEQDRPLIFICHSLGGLVFKQAAIKAHENERYRDALSFRFHGVMFFGTPHRGSNLATWASVTANALRAVSFSTSTNSRLAKDLEPTSRLLQHISTSFVDSCGAKLKTASFYETRKMDFLNCLVVEPESAILNIIGETRIALERDHRTICHFADLDAAQFAPIKSALRSMADSATASKTLSKYEIESFLQTINVSDYAGHKSRNAPPVQGTCTWIFDHPKYLSWIESPDPELLWVSADPGCGKSVLASFLVNQLQASADLANINVCYFFFKSDSLEQLSAVTGIKTLLYQLCKQQNELAASAMSILYNGGLEDIDSLWQAIVYATRQKAAKNTICILDGLDECEMELRGRLMRQITASFSKVESAETISASANSSDEKAEADPGDINKRRPKPGRPKLKVFVTSRPENQLKIAFQSNVNRSKAGGGESDSNCALIRLRGEDETDAISADINRVIRSKVDELIHQGLPFQLLQTVQAELVERADRTFLWVSLILDLLEQKVEAGASERELDELLRNRDIFRIYRELLQLRSESPRARKMLQIILGATRPLTVDELSIALAVEPEPDKPRRGSRTLDDVEYELAYPFENHIKSLCGHFIRIIRERIYLVHETAREFLLTIESEAGSSATSRRPSASGTDTPPSLSGMMPSESSPAQLPFQHSFSLADAHRLLLGIRTTYIYCLGRPSRCASTGSASKKTEVFLDYAAKYWTVHFHQAMQSRRVASANMEYHQNLCHPLFPGFKTWVGAFWFPNLAPIVPDSEEGQDYYIELFQLYHPGEERDHLHSQSDFLGAQLDESDDSDVEGALDMFGAREKEAPSKLLHTDVVPVQKQNDHGGRLADRHRTARLLDAAVSNPTSLRNNLFPLEVDKSGHVSLAFQDWLHNGPKSPSLRPPTYDTRNMADPTQQAPLDKERHLRYWQRCYRSFLPTQYTSHDSIRMALGFFIVAAFDILSPATSSGEPHALTPSDRSKIRKWVLSQQHVGGGFSGAPSHTLPVGLCQGYDLETNKPAFKHPDVSTIAATYFALLLLALVEDGTRDGGKGAFTGVDRVGILRWLRRLQREDGSFGDVLMEDGAISGGRDMRLCYLAATIRWCLRGDVKEGEPGWVEDIDVDALIGHIRQGQTYDGGVAESSQHEAHAGYAYCAIGALYMLDRPLESTDDSFDSEALRKGVIDREGLIKFLVHRQFAYLERQEQDAEEDDPDVANFALPRNLADLSLEENKHFVGFNGRCNKVADTCYCWWVGGTLAMLSQTGLIANAPSRNFLLSKTQHIIGGFAKYPGGPPDVHHAYLGLAALATMGDSSLRDFDAGLCVSTETVDKIRAARAALTASGSQIEAAAGIAGAGVDFWKGKEATWPKNILGEDVNTRLSAALKALG</sequence>
<dbReference type="Gene3D" id="1.50.10.20">
    <property type="match status" value="1"/>
</dbReference>
<dbReference type="Pfam" id="PF05057">
    <property type="entry name" value="DUF676"/>
    <property type="match status" value="2"/>
</dbReference>
<dbReference type="GO" id="GO:0005783">
    <property type="term" value="C:endoplasmic reticulum"/>
    <property type="evidence" value="ECO:0007669"/>
    <property type="project" value="UniProtKB-SubCell"/>
</dbReference>
<feature type="domain" description="Prenyltransferase alpha-alpha toroid" evidence="13">
    <location>
        <begin position="1412"/>
        <end position="1815"/>
    </location>
</feature>
<evidence type="ECO:0000256" key="9">
    <source>
        <dbReference type="ARBA" id="ARBA00023128"/>
    </source>
</evidence>
<evidence type="ECO:0000313" key="18">
    <source>
        <dbReference type="Proteomes" id="UP000044602"/>
    </source>
</evidence>
<feature type="domain" description="GPI inositol-deacylase winged helix" evidence="15">
    <location>
        <begin position="1038"/>
        <end position="1121"/>
    </location>
</feature>
<organism evidence="17 18">
    <name type="scientific">Verticillium longisporum</name>
    <name type="common">Verticillium dahliae var. longisporum</name>
    <dbReference type="NCBI Taxonomy" id="100787"/>
    <lineage>
        <taxon>Eukaryota</taxon>
        <taxon>Fungi</taxon>
        <taxon>Dikarya</taxon>
        <taxon>Ascomycota</taxon>
        <taxon>Pezizomycotina</taxon>
        <taxon>Sordariomycetes</taxon>
        <taxon>Hypocreomycetidae</taxon>
        <taxon>Glomerellales</taxon>
        <taxon>Plectosphaerellaceae</taxon>
        <taxon>Verticillium</taxon>
    </lineage>
</organism>
<gene>
    <name evidence="17" type="ORF">BN1708_010776</name>
</gene>
<protein>
    <recommendedName>
        <fullName evidence="6">Geranylgeranyl transferase type-1 subunit beta</fullName>
        <ecNumber evidence="5">2.5.1.59</ecNumber>
    </recommendedName>
    <alternativeName>
        <fullName evidence="11">Geranylgeranyl transferase type I subunit beta</fullName>
    </alternativeName>
</protein>
<name>A0A0G4KUA5_VERLO</name>
<evidence type="ECO:0000256" key="5">
    <source>
        <dbReference type="ARBA" id="ARBA00012700"/>
    </source>
</evidence>
<proteinExistence type="inferred from homology"/>
<evidence type="ECO:0000256" key="3">
    <source>
        <dbReference type="ARBA" id="ARBA00004370"/>
    </source>
</evidence>
<dbReference type="GO" id="GO:0016020">
    <property type="term" value="C:membrane"/>
    <property type="evidence" value="ECO:0007669"/>
    <property type="project" value="UniProtKB-SubCell"/>
</dbReference>
<dbReference type="Pfam" id="PF24883">
    <property type="entry name" value="NPHP3_N"/>
    <property type="match status" value="2"/>
</dbReference>
<dbReference type="Gene3D" id="3.40.50.1820">
    <property type="entry name" value="alpha/beta hydrolase"/>
    <property type="match status" value="2"/>
</dbReference>